<feature type="chain" id="PRO_5007891971" description="AA1-like domain-containing protein" evidence="1">
    <location>
        <begin position="22"/>
        <end position="114"/>
    </location>
</feature>
<evidence type="ECO:0000313" key="3">
    <source>
        <dbReference type="Proteomes" id="UP000076738"/>
    </source>
</evidence>
<dbReference type="EMBL" id="KV417267">
    <property type="protein sequence ID" value="KZP01074.1"/>
    <property type="molecule type" value="Genomic_DNA"/>
</dbReference>
<evidence type="ECO:0000256" key="1">
    <source>
        <dbReference type="SAM" id="SignalP"/>
    </source>
</evidence>
<evidence type="ECO:0000313" key="2">
    <source>
        <dbReference type="EMBL" id="KZP01074.1"/>
    </source>
</evidence>
<dbReference type="OrthoDB" id="3356461at2759"/>
<evidence type="ECO:0008006" key="4">
    <source>
        <dbReference type="Google" id="ProtNLM"/>
    </source>
</evidence>
<keyword evidence="3" id="KW-1185">Reference proteome</keyword>
<sequence>MKFLAATLAVALVALPIAVKGQVLTFTTFNSDDCSGNAQEEENGSGPGDHLGNFGAPRYSFQIVQTDYQCDLTIYQGLDQGGESVTLWQDTPGDGTCSYTSPDDGYFSFSINCN</sequence>
<protein>
    <recommendedName>
        <fullName evidence="4">AA1-like domain-containing protein</fullName>
    </recommendedName>
</protein>
<organism evidence="2 3">
    <name type="scientific">Calocera viscosa (strain TUFC12733)</name>
    <dbReference type="NCBI Taxonomy" id="1330018"/>
    <lineage>
        <taxon>Eukaryota</taxon>
        <taxon>Fungi</taxon>
        <taxon>Dikarya</taxon>
        <taxon>Basidiomycota</taxon>
        <taxon>Agaricomycotina</taxon>
        <taxon>Dacrymycetes</taxon>
        <taxon>Dacrymycetales</taxon>
        <taxon>Dacrymycetaceae</taxon>
        <taxon>Calocera</taxon>
    </lineage>
</organism>
<reference evidence="2 3" key="1">
    <citation type="journal article" date="2016" name="Mol. Biol. Evol.">
        <title>Comparative Genomics of Early-Diverging Mushroom-Forming Fungi Provides Insights into the Origins of Lignocellulose Decay Capabilities.</title>
        <authorList>
            <person name="Nagy L.G."/>
            <person name="Riley R."/>
            <person name="Tritt A."/>
            <person name="Adam C."/>
            <person name="Daum C."/>
            <person name="Floudas D."/>
            <person name="Sun H."/>
            <person name="Yadav J.S."/>
            <person name="Pangilinan J."/>
            <person name="Larsson K.H."/>
            <person name="Matsuura K."/>
            <person name="Barry K."/>
            <person name="Labutti K."/>
            <person name="Kuo R."/>
            <person name="Ohm R.A."/>
            <person name="Bhattacharya S.S."/>
            <person name="Shirouzu T."/>
            <person name="Yoshinaga Y."/>
            <person name="Martin F.M."/>
            <person name="Grigoriev I.V."/>
            <person name="Hibbett D.S."/>
        </authorList>
    </citation>
    <scope>NUCLEOTIDE SEQUENCE [LARGE SCALE GENOMIC DNA]</scope>
    <source>
        <strain evidence="2 3">TUFC12733</strain>
    </source>
</reference>
<keyword evidence="1" id="KW-0732">Signal</keyword>
<name>A0A167RMJ6_CALVF</name>
<feature type="signal peptide" evidence="1">
    <location>
        <begin position="1"/>
        <end position="21"/>
    </location>
</feature>
<accession>A0A167RMJ6</accession>
<gene>
    <name evidence="2" type="ORF">CALVIDRAFT_122617</name>
</gene>
<dbReference type="Proteomes" id="UP000076738">
    <property type="component" value="Unassembled WGS sequence"/>
</dbReference>
<proteinExistence type="predicted"/>
<dbReference type="AlphaFoldDB" id="A0A167RMJ6"/>